<comment type="caution">
    <text evidence="2">The sequence shown here is derived from an EMBL/GenBank/DDBJ whole genome shotgun (WGS) entry which is preliminary data.</text>
</comment>
<protein>
    <recommendedName>
        <fullName evidence="4">DUF1404 domain-containing protein</fullName>
    </recommendedName>
</protein>
<dbReference type="AlphaFoldDB" id="A0A495A4V5"/>
<accession>A0A495A4V5</accession>
<dbReference type="OrthoDB" id="2388670at2"/>
<evidence type="ECO:0008006" key="4">
    <source>
        <dbReference type="Google" id="ProtNLM"/>
    </source>
</evidence>
<evidence type="ECO:0000313" key="3">
    <source>
        <dbReference type="Proteomes" id="UP000269301"/>
    </source>
</evidence>
<name>A0A495A4V5_9BACI</name>
<dbReference type="Proteomes" id="UP000269301">
    <property type="component" value="Unassembled WGS sequence"/>
</dbReference>
<reference evidence="2 3" key="1">
    <citation type="journal article" date="2016" name="Int. J. Syst. Evol. Microbiol.">
        <title>Oceanobacillus halophilus sp. nov., a novel moderately halophilic bacterium from a hypersaline lake.</title>
        <authorList>
            <person name="Amoozegar M.A."/>
            <person name="Bagheri M."/>
            <person name="Makhdoumi A."/>
            <person name="Nikou M.M."/>
            <person name="Fazeli S.A.S."/>
            <person name="Schumann P."/>
            <person name="Sproer C."/>
            <person name="Sanchez-Porro C."/>
            <person name="Ventosa A."/>
        </authorList>
    </citation>
    <scope>NUCLEOTIDE SEQUENCE [LARGE SCALE GENOMIC DNA]</scope>
    <source>
        <strain evidence="2 3">DSM 23996</strain>
    </source>
</reference>
<feature type="transmembrane region" description="Helical" evidence="1">
    <location>
        <begin position="32"/>
        <end position="50"/>
    </location>
</feature>
<sequence length="186" mass="21691">MGKTRYGIVLFVLLLLPPIRLGMESIMIVHMLIQLPLLILAGWLTGDVVVRKFYDVWDRWNGNGIPGIILVFFITLFWMFPRTLDEALTYNSMEFLKFISLPFVGLLLRGSWEKLHTLGKTFIYLNYLSMFGLFAWLYIDSPIQICNNYLETQQKVLGWGMLFITVLMILSIIHYVFTDHSKENVT</sequence>
<evidence type="ECO:0000256" key="1">
    <source>
        <dbReference type="SAM" id="Phobius"/>
    </source>
</evidence>
<keyword evidence="1" id="KW-0472">Membrane</keyword>
<feature type="transmembrane region" description="Helical" evidence="1">
    <location>
        <begin position="62"/>
        <end position="80"/>
    </location>
</feature>
<keyword evidence="3" id="KW-1185">Reference proteome</keyword>
<proteinExistence type="predicted"/>
<feature type="transmembrane region" description="Helical" evidence="1">
    <location>
        <begin position="122"/>
        <end position="139"/>
    </location>
</feature>
<evidence type="ECO:0000313" key="2">
    <source>
        <dbReference type="EMBL" id="RKQ34678.1"/>
    </source>
</evidence>
<organism evidence="2 3">
    <name type="scientific">Oceanobacillus halophilus</name>
    <dbReference type="NCBI Taxonomy" id="930130"/>
    <lineage>
        <taxon>Bacteria</taxon>
        <taxon>Bacillati</taxon>
        <taxon>Bacillota</taxon>
        <taxon>Bacilli</taxon>
        <taxon>Bacillales</taxon>
        <taxon>Bacillaceae</taxon>
        <taxon>Oceanobacillus</taxon>
    </lineage>
</organism>
<dbReference type="EMBL" id="RBZP01000003">
    <property type="protein sequence ID" value="RKQ34678.1"/>
    <property type="molecule type" value="Genomic_DNA"/>
</dbReference>
<keyword evidence="1" id="KW-0812">Transmembrane</keyword>
<keyword evidence="1" id="KW-1133">Transmembrane helix</keyword>
<gene>
    <name evidence="2" type="ORF">D8M06_07085</name>
</gene>
<dbReference type="RefSeq" id="WP_121203711.1">
    <property type="nucleotide sequence ID" value="NZ_RBZP01000003.1"/>
</dbReference>
<feature type="transmembrane region" description="Helical" evidence="1">
    <location>
        <begin position="159"/>
        <end position="177"/>
    </location>
</feature>